<keyword evidence="3" id="KW-0378">Hydrolase</keyword>
<dbReference type="CDD" id="cd21112">
    <property type="entry name" value="alphaLP-like"/>
    <property type="match status" value="1"/>
</dbReference>
<evidence type="ECO:0000256" key="4">
    <source>
        <dbReference type="ARBA" id="ARBA00022825"/>
    </source>
</evidence>
<proteinExistence type="inferred from homology"/>
<keyword evidence="4" id="KW-0720">Serine protease</keyword>
<comment type="caution">
    <text evidence="8">The sequence shown here is derived from an EMBL/GenBank/DDBJ whole genome shotgun (WGS) entry which is preliminary data.</text>
</comment>
<dbReference type="Gene3D" id="2.40.10.10">
    <property type="entry name" value="Trypsin-like serine proteases"/>
    <property type="match status" value="2"/>
</dbReference>
<name>A0ABV9A7R0_9ACTN</name>
<evidence type="ECO:0000256" key="3">
    <source>
        <dbReference type="ARBA" id="ARBA00022801"/>
    </source>
</evidence>
<sequence length="252" mass="24660">MSSRRSASCSRAAAYGRRAAACAALAVLLLTAAPAASAAEPSPAAPPATGPAATSPASGERPAAAGQSVIRGGDPVYAPGRVCTLGFNATDGSQDYGIGSGQCLSGADTWYADAAMTVPVGTTAGASFPGNDYGLIRYTNPDVAHPGEISTSGGPVDITGSGAPSVGSVVCHSGQVAGMQCGTVLAVNLSVNYPDGVVHGLFSADTRAEPREGGTPAFTGSTGLGFVVASSAGTTYYQPVAEVLAAYGLTLL</sequence>
<feature type="compositionally biased region" description="Low complexity" evidence="6">
    <location>
        <begin position="50"/>
        <end position="59"/>
    </location>
</feature>
<evidence type="ECO:0000313" key="9">
    <source>
        <dbReference type="Proteomes" id="UP001595997"/>
    </source>
</evidence>
<comment type="similarity">
    <text evidence="1">Belongs to the peptidase S1 family.</text>
</comment>
<evidence type="ECO:0000256" key="7">
    <source>
        <dbReference type="SAM" id="SignalP"/>
    </source>
</evidence>
<accession>A0ABV9A7R0</accession>
<keyword evidence="7" id="KW-0732">Signal</keyword>
<protein>
    <submittedName>
        <fullName evidence="8">S1 family peptidase</fullName>
    </submittedName>
</protein>
<dbReference type="PRINTS" id="PR00861">
    <property type="entry name" value="ALYTICPTASE"/>
</dbReference>
<dbReference type="EMBL" id="JBHSFH010000006">
    <property type="protein sequence ID" value="MFC4494976.1"/>
    <property type="molecule type" value="Genomic_DNA"/>
</dbReference>
<organism evidence="8 9">
    <name type="scientific">Streptomyces ovatisporus</name>
    <dbReference type="NCBI Taxonomy" id="1128682"/>
    <lineage>
        <taxon>Bacteria</taxon>
        <taxon>Bacillati</taxon>
        <taxon>Actinomycetota</taxon>
        <taxon>Actinomycetes</taxon>
        <taxon>Kitasatosporales</taxon>
        <taxon>Streptomycetaceae</taxon>
        <taxon>Streptomyces</taxon>
    </lineage>
</organism>
<keyword evidence="5" id="KW-1015">Disulfide bond</keyword>
<evidence type="ECO:0000256" key="6">
    <source>
        <dbReference type="SAM" id="MobiDB-lite"/>
    </source>
</evidence>
<dbReference type="InterPro" id="IPR009003">
    <property type="entry name" value="Peptidase_S1_PA"/>
</dbReference>
<reference evidence="9" key="1">
    <citation type="journal article" date="2019" name="Int. J. Syst. Evol. Microbiol.">
        <title>The Global Catalogue of Microorganisms (GCM) 10K type strain sequencing project: providing services to taxonomists for standard genome sequencing and annotation.</title>
        <authorList>
            <consortium name="The Broad Institute Genomics Platform"/>
            <consortium name="The Broad Institute Genome Sequencing Center for Infectious Disease"/>
            <person name="Wu L."/>
            <person name="Ma J."/>
        </authorList>
    </citation>
    <scope>NUCLEOTIDE SEQUENCE [LARGE SCALE GENOMIC DNA]</scope>
    <source>
        <strain evidence="9">CGMCC 4.7357</strain>
    </source>
</reference>
<evidence type="ECO:0000256" key="5">
    <source>
        <dbReference type="ARBA" id="ARBA00023157"/>
    </source>
</evidence>
<feature type="region of interest" description="Disordered" evidence="6">
    <location>
        <begin position="39"/>
        <end position="72"/>
    </location>
</feature>
<evidence type="ECO:0000256" key="2">
    <source>
        <dbReference type="ARBA" id="ARBA00022670"/>
    </source>
</evidence>
<dbReference type="Proteomes" id="UP001595997">
    <property type="component" value="Unassembled WGS sequence"/>
</dbReference>
<keyword evidence="9" id="KW-1185">Reference proteome</keyword>
<evidence type="ECO:0000313" key="8">
    <source>
        <dbReference type="EMBL" id="MFC4494976.1"/>
    </source>
</evidence>
<gene>
    <name evidence="8" type="ORF">ACFPA8_12600</name>
</gene>
<dbReference type="InterPro" id="IPR043504">
    <property type="entry name" value="Peptidase_S1_PA_chymotrypsin"/>
</dbReference>
<keyword evidence="2" id="KW-0645">Protease</keyword>
<evidence type="ECO:0000256" key="1">
    <source>
        <dbReference type="ARBA" id="ARBA00007664"/>
    </source>
</evidence>
<feature type="chain" id="PRO_5046163460" evidence="7">
    <location>
        <begin position="39"/>
        <end position="252"/>
    </location>
</feature>
<dbReference type="InterPro" id="IPR001316">
    <property type="entry name" value="Pept_S1A_streptogrisin"/>
</dbReference>
<dbReference type="RefSeq" id="WP_386446983.1">
    <property type="nucleotide sequence ID" value="NZ_JBHSFH010000006.1"/>
</dbReference>
<feature type="signal peptide" evidence="7">
    <location>
        <begin position="1"/>
        <end position="38"/>
    </location>
</feature>
<dbReference type="SUPFAM" id="SSF50494">
    <property type="entry name" value="Trypsin-like serine proteases"/>
    <property type="match status" value="1"/>
</dbReference>